<dbReference type="Gene3D" id="3.30.200.20">
    <property type="entry name" value="Phosphorylase Kinase, domain 1"/>
    <property type="match status" value="1"/>
</dbReference>
<dbReference type="NCBIfam" id="NF041316">
    <property type="entry name" value="NleH"/>
    <property type="match status" value="1"/>
</dbReference>
<dbReference type="EMBL" id="DAAYTU010000017">
    <property type="protein sequence ID" value="HAG5771213.1"/>
    <property type="molecule type" value="Genomic_DNA"/>
</dbReference>
<name>A0A765XA71_ECOLX</name>
<evidence type="ECO:0000313" key="2">
    <source>
        <dbReference type="EMBL" id="HAG5771213.1"/>
    </source>
</evidence>
<proteinExistence type="predicted"/>
<sequence length="295" mass="32751">MLSPALINLGCSWNSLTRNLTTPDHSVLSSVRDAAARSDNGAQVKVGNRTYRVVVTDNKYSVSRESNSGCFTNMLHRLGWPKGEISRKIEVMLNASPVNRGAERSSVHSKMPDLPPVDYMQPELPPVDYNNPPAPGSVIGKGGNAVVYEDLADKTKVLKMFTTPQEPEEVTLEIACFNKYYGAGSAEKICDDNGDTIGIRMKKIDGQSLLDIKLLPAQAEQAIYDMFDRLEQKGIFFVDTTETNVLYDHVKNEFNPIDISSFNISGSQSPREMRDLQAYYGGRQDLINEVLNRIP</sequence>
<feature type="domain" description="Kinase OspG kinase" evidence="1">
    <location>
        <begin position="138"/>
        <end position="260"/>
    </location>
</feature>
<protein>
    <submittedName>
        <fullName evidence="2">T3SS effector protein NleH</fullName>
    </submittedName>
</protein>
<reference evidence="2" key="1">
    <citation type="journal article" date="2018" name="Genome Biol.">
        <title>SKESA: strategic k-mer extension for scrupulous assemblies.</title>
        <authorList>
            <person name="Souvorov A."/>
            <person name="Agarwala R."/>
            <person name="Lipman D.J."/>
        </authorList>
    </citation>
    <scope>NUCLEOTIDE SEQUENCE [LARGE SCALE GENOMIC DNA]</scope>
    <source>
        <strain evidence="2">1839</strain>
    </source>
</reference>
<organism evidence="2">
    <name type="scientific">Escherichia coli</name>
    <dbReference type="NCBI Taxonomy" id="562"/>
    <lineage>
        <taxon>Bacteria</taxon>
        <taxon>Pseudomonadati</taxon>
        <taxon>Pseudomonadota</taxon>
        <taxon>Gammaproteobacteria</taxon>
        <taxon>Enterobacterales</taxon>
        <taxon>Enterobacteriaceae</taxon>
        <taxon>Escherichia</taxon>
    </lineage>
</organism>
<dbReference type="InterPro" id="IPR054466">
    <property type="entry name" value="OspG_kinase"/>
</dbReference>
<dbReference type="AlphaFoldDB" id="A0A765XA71"/>
<comment type="caution">
    <text evidence="2">The sequence shown here is derived from an EMBL/GenBank/DDBJ whole genome shotgun (WGS) entry which is preliminary data.</text>
</comment>
<dbReference type="Pfam" id="PF22303">
    <property type="entry name" value="OspG_kinase"/>
    <property type="match status" value="1"/>
</dbReference>
<dbReference type="Gene3D" id="1.10.510.10">
    <property type="entry name" value="Transferase(Phosphotransferase) domain 1"/>
    <property type="match status" value="1"/>
</dbReference>
<gene>
    <name evidence="2" type="ORF">GGB84_002903</name>
</gene>
<accession>A0A765XA71</accession>
<reference evidence="2" key="2">
    <citation type="submission" date="2020-02" db="EMBL/GenBank/DDBJ databases">
        <authorList>
            <consortium name="NCBI Pathogen Detection Project"/>
        </authorList>
    </citation>
    <scope>NUCLEOTIDE SEQUENCE</scope>
    <source>
        <strain evidence="2">1839</strain>
    </source>
</reference>
<evidence type="ECO:0000259" key="1">
    <source>
        <dbReference type="Pfam" id="PF22303"/>
    </source>
</evidence>